<dbReference type="GO" id="GO:0043529">
    <property type="term" value="C:GET complex"/>
    <property type="evidence" value="ECO:0007669"/>
    <property type="project" value="TreeGrafter"/>
</dbReference>
<evidence type="ECO:0000256" key="4">
    <source>
        <dbReference type="ARBA" id="ARBA00022741"/>
    </source>
</evidence>
<dbReference type="FunFam" id="3.40.50.300:FF:001459">
    <property type="entry name" value="ATPase ASNA1 homolog"/>
    <property type="match status" value="1"/>
</dbReference>
<dbReference type="GO" id="GO:0071816">
    <property type="term" value="P:tail-anchored membrane protein insertion into ER membrane"/>
    <property type="evidence" value="ECO:0007669"/>
    <property type="project" value="TreeGrafter"/>
</dbReference>
<dbReference type="EMBL" id="CYKH01000740">
    <property type="protein sequence ID" value="CUG29813.1"/>
    <property type="molecule type" value="Genomic_DNA"/>
</dbReference>
<dbReference type="PANTHER" id="PTHR10803">
    <property type="entry name" value="ARSENICAL PUMP-DRIVING ATPASE ARSENITE-TRANSLOCATING ATPASE"/>
    <property type="match status" value="1"/>
</dbReference>
<evidence type="ECO:0000313" key="10">
    <source>
        <dbReference type="EMBL" id="CUG29813.1"/>
    </source>
</evidence>
<dbReference type="AlphaFoldDB" id="A0A0S4IZY5"/>
<dbReference type="InterPro" id="IPR025723">
    <property type="entry name" value="ArsA/GET3_ATPase-like"/>
</dbReference>
<keyword evidence="6 8" id="KW-0256">Endoplasmic reticulum</keyword>
<sequence length="345" mass="38014">MEPTLQSVVDSNLQWIFVGGKGGVGKTTTSCSLSTLLARTPFRDRETGVERERRVLIISTDPAHNLSDAFDQKFSKVPTPVNGLPNLYGMEVDPSSVTGGEFDLSKDGAVMEEEKKNGLKALGGIIRQAANTLPGIDEVTVFSEIMRNVKTMAFDVVVFDTAPTGHTLRLLALPQTLNTTLDNLMDIKGLGSLMAAASTLMTSATGYSTEDMQGALNKWRSQIKEVQQQFTDNTKTAFVCVCIPEFLSVYETERLIQELTKYNIGCDSIVVNQLVLKPSSEAHCRMCESRKKIQGKYLGQIDELYEDFHVVKMPLLGDEVRGVAALTKFSKFLVEPYHADTHGYL</sequence>
<feature type="binding site" evidence="8">
    <location>
        <position position="245"/>
    </location>
    <ligand>
        <name>ATP</name>
        <dbReference type="ChEBI" id="CHEBI:30616"/>
    </ligand>
</feature>
<feature type="binding site" evidence="8">
    <location>
        <begin position="21"/>
        <end position="28"/>
    </location>
    <ligand>
        <name>ATP</name>
        <dbReference type="ChEBI" id="CHEBI:30616"/>
    </ligand>
</feature>
<keyword evidence="7 8" id="KW-0067">ATP-binding</keyword>
<dbReference type="Pfam" id="PF02374">
    <property type="entry name" value="ArsA_ATPase"/>
    <property type="match status" value="1"/>
</dbReference>
<dbReference type="OrthoDB" id="1770at2759"/>
<keyword evidence="11" id="KW-1185">Reference proteome</keyword>
<dbReference type="VEuPathDB" id="TriTrypDB:BSAL_77145"/>
<feature type="binding site" evidence="8">
    <location>
        <position position="272"/>
    </location>
    <ligand>
        <name>ATP</name>
        <dbReference type="ChEBI" id="CHEBI:30616"/>
    </ligand>
</feature>
<dbReference type="InterPro" id="IPR027542">
    <property type="entry name" value="ATPase_ArsA/GET3_euk"/>
</dbReference>
<dbReference type="InterPro" id="IPR016300">
    <property type="entry name" value="ATPase_ArsA/GET3"/>
</dbReference>
<evidence type="ECO:0000313" key="11">
    <source>
        <dbReference type="Proteomes" id="UP000051952"/>
    </source>
</evidence>
<evidence type="ECO:0000256" key="7">
    <source>
        <dbReference type="ARBA" id="ARBA00022840"/>
    </source>
</evidence>
<evidence type="ECO:0000256" key="3">
    <source>
        <dbReference type="ARBA" id="ARBA00022490"/>
    </source>
</evidence>
<name>A0A0S4IZY5_BODSA</name>
<dbReference type="Proteomes" id="UP000051952">
    <property type="component" value="Unassembled WGS sequence"/>
</dbReference>
<feature type="binding site" evidence="8">
    <location>
        <position position="287"/>
    </location>
    <ligand>
        <name>Zn(2+)</name>
        <dbReference type="ChEBI" id="CHEBI:29105"/>
        <note>ligand shared between dimeric partners</note>
    </ligand>
</feature>
<feature type="active site" evidence="8">
    <location>
        <position position="61"/>
    </location>
</feature>
<dbReference type="PANTHER" id="PTHR10803:SF3">
    <property type="entry name" value="ATPASE GET3"/>
    <property type="match status" value="1"/>
</dbReference>
<organism evidence="10 11">
    <name type="scientific">Bodo saltans</name>
    <name type="common">Flagellated protozoan</name>
    <dbReference type="NCBI Taxonomy" id="75058"/>
    <lineage>
        <taxon>Eukaryota</taxon>
        <taxon>Discoba</taxon>
        <taxon>Euglenozoa</taxon>
        <taxon>Kinetoplastea</taxon>
        <taxon>Metakinetoplastina</taxon>
        <taxon>Eubodonida</taxon>
        <taxon>Bodonidae</taxon>
        <taxon>Bodo</taxon>
    </lineage>
</organism>
<dbReference type="GO" id="GO:0005524">
    <property type="term" value="F:ATP binding"/>
    <property type="evidence" value="ECO:0007669"/>
    <property type="project" value="UniProtKB-UniRule"/>
</dbReference>
<keyword evidence="5 8" id="KW-0378">Hydrolase</keyword>
<protein>
    <recommendedName>
        <fullName evidence="8">ATPase ASNA1 homolog</fullName>
        <ecNumber evidence="8">3.6.-.-</ecNumber>
    </recommendedName>
    <alternativeName>
        <fullName evidence="8">Arsenical pump-driving ATPase homolog</fullName>
    </alternativeName>
    <alternativeName>
        <fullName evidence="8">Arsenite-stimulated ATPase</fullName>
    </alternativeName>
</protein>
<feature type="domain" description="ArsA/GET3 Anion-transporting ATPase-like" evidence="9">
    <location>
        <begin position="14"/>
        <end position="334"/>
    </location>
</feature>
<evidence type="ECO:0000256" key="8">
    <source>
        <dbReference type="HAMAP-Rule" id="MF_03112"/>
    </source>
</evidence>
<keyword evidence="4 8" id="KW-0547">Nucleotide-binding</keyword>
<dbReference type="GO" id="GO:0046872">
    <property type="term" value="F:metal ion binding"/>
    <property type="evidence" value="ECO:0007669"/>
    <property type="project" value="UniProtKB-KW"/>
</dbReference>
<dbReference type="OMA" id="MDAPYEF"/>
<comment type="function">
    <text evidence="8">ATPase required for the post-translational delivery of tail-anchored (TA) proteins to the endoplasmic reticulum. Recognizes and selectively binds the transmembrane domain of TA proteins in the cytosol. This complex then targets to the endoplasmic reticulum by membrane-bound receptors, where the tail-anchored protein is released for insertion. This process is regulated by ATP binding and hydrolysis. ATP binding drives the homodimer towards the closed dimer state, facilitating recognition of newly synthesized TA membrane proteins. ATP hydrolysis is required for insertion. Subsequently, the homodimer reverts towards the open dimer state, lowering its affinity for the membrane-bound receptor, and returning it to the cytosol to initiate a new round of targeting.</text>
</comment>
<evidence type="ECO:0000256" key="5">
    <source>
        <dbReference type="ARBA" id="ARBA00022801"/>
    </source>
</evidence>
<keyword evidence="8" id="KW-0862">Zinc</keyword>
<evidence type="ECO:0000256" key="6">
    <source>
        <dbReference type="ARBA" id="ARBA00022824"/>
    </source>
</evidence>
<dbReference type="EC" id="3.6.-.-" evidence="8"/>
<comment type="similarity">
    <text evidence="1 8">Belongs to the arsA ATPase family.</text>
</comment>
<feature type="binding site" evidence="8">
    <location>
        <position position="284"/>
    </location>
    <ligand>
        <name>Zn(2+)</name>
        <dbReference type="ChEBI" id="CHEBI:29105"/>
        <note>ligand shared between dimeric partners</note>
    </ligand>
</feature>
<accession>A0A0S4IZY5</accession>
<comment type="subcellular location">
    <subcellularLocation>
        <location evidence="8">Cytoplasm</location>
    </subcellularLocation>
    <subcellularLocation>
        <location evidence="8">Endoplasmic reticulum</location>
    </subcellularLocation>
</comment>
<evidence type="ECO:0000256" key="1">
    <source>
        <dbReference type="ARBA" id="ARBA00011040"/>
    </source>
</evidence>
<dbReference type="NCBIfam" id="TIGR00345">
    <property type="entry name" value="GET3_arsA_TRC40"/>
    <property type="match status" value="1"/>
</dbReference>
<reference evidence="11" key="1">
    <citation type="submission" date="2015-09" db="EMBL/GenBank/DDBJ databases">
        <authorList>
            <consortium name="Pathogen Informatics"/>
        </authorList>
    </citation>
    <scope>NUCLEOTIDE SEQUENCE [LARGE SCALE GENOMIC DNA]</scope>
    <source>
        <strain evidence="11">Lake Konstanz</strain>
    </source>
</reference>
<evidence type="ECO:0000259" key="9">
    <source>
        <dbReference type="Pfam" id="PF02374"/>
    </source>
</evidence>
<gene>
    <name evidence="10" type="ORF">BSAL_77145</name>
</gene>
<keyword evidence="3 8" id="KW-0963">Cytoplasm</keyword>
<dbReference type="Gene3D" id="3.40.50.300">
    <property type="entry name" value="P-loop containing nucleotide triphosphate hydrolases"/>
    <property type="match status" value="1"/>
</dbReference>
<comment type="subunit">
    <text evidence="8">Homodimer.</text>
</comment>
<keyword evidence="8" id="KW-0479">Metal-binding</keyword>
<dbReference type="SUPFAM" id="SSF52540">
    <property type="entry name" value="P-loop containing nucleoside triphosphate hydrolases"/>
    <property type="match status" value="1"/>
</dbReference>
<dbReference type="CDD" id="cd02035">
    <property type="entry name" value="ArsA"/>
    <property type="match status" value="1"/>
</dbReference>
<proteinExistence type="inferred from homology"/>
<evidence type="ECO:0000256" key="2">
    <source>
        <dbReference type="ARBA" id="ARBA00022448"/>
    </source>
</evidence>
<dbReference type="InterPro" id="IPR027417">
    <property type="entry name" value="P-loop_NTPase"/>
</dbReference>
<dbReference type="GO" id="GO:0016887">
    <property type="term" value="F:ATP hydrolysis activity"/>
    <property type="evidence" value="ECO:0007669"/>
    <property type="project" value="InterPro"/>
</dbReference>
<dbReference type="HAMAP" id="MF_03112">
    <property type="entry name" value="Asna1_Get3"/>
    <property type="match status" value="1"/>
</dbReference>
<keyword evidence="2 8" id="KW-0813">Transport</keyword>